<dbReference type="OrthoDB" id="10250354at2759"/>
<feature type="region of interest" description="Disordered" evidence="1">
    <location>
        <begin position="1"/>
        <end position="502"/>
    </location>
</feature>
<protein>
    <recommendedName>
        <fullName evidence="2">J domain-containing protein</fullName>
    </recommendedName>
</protein>
<feature type="compositionally biased region" description="Low complexity" evidence="1">
    <location>
        <begin position="178"/>
        <end position="195"/>
    </location>
</feature>
<dbReference type="Gene3D" id="1.10.287.110">
    <property type="entry name" value="DnaJ domain"/>
    <property type="match status" value="1"/>
</dbReference>
<feature type="region of interest" description="Disordered" evidence="1">
    <location>
        <begin position="531"/>
        <end position="590"/>
    </location>
</feature>
<dbReference type="Gene3D" id="1.25.40.10">
    <property type="entry name" value="Tetratricopeptide repeat domain"/>
    <property type="match status" value="2"/>
</dbReference>
<dbReference type="SUPFAM" id="SSF48452">
    <property type="entry name" value="TPR-like"/>
    <property type="match status" value="2"/>
</dbReference>
<dbReference type="Proteomes" id="UP000002009">
    <property type="component" value="Chromosome 1"/>
</dbReference>
<feature type="region of interest" description="Disordered" evidence="1">
    <location>
        <begin position="769"/>
        <end position="794"/>
    </location>
</feature>
<evidence type="ECO:0000256" key="1">
    <source>
        <dbReference type="SAM" id="MobiDB-lite"/>
    </source>
</evidence>
<dbReference type="EMBL" id="CP001574">
    <property type="protein sequence ID" value="ACO69001.1"/>
    <property type="molecule type" value="Genomic_DNA"/>
</dbReference>
<dbReference type="PROSITE" id="PS00636">
    <property type="entry name" value="DNAJ_1"/>
    <property type="match status" value="1"/>
</dbReference>
<dbReference type="RefSeq" id="XP_002507743.1">
    <property type="nucleotide sequence ID" value="XM_002507697.1"/>
</dbReference>
<feature type="region of interest" description="Disordered" evidence="1">
    <location>
        <begin position="1254"/>
        <end position="1343"/>
    </location>
</feature>
<dbReference type="CDD" id="cd06257">
    <property type="entry name" value="DnaJ"/>
    <property type="match status" value="1"/>
</dbReference>
<feature type="compositionally biased region" description="Basic and acidic residues" evidence="1">
    <location>
        <begin position="1301"/>
        <end position="1313"/>
    </location>
</feature>
<feature type="compositionally biased region" description="Low complexity" evidence="1">
    <location>
        <begin position="434"/>
        <end position="483"/>
    </location>
</feature>
<dbReference type="eggNOG" id="KOG0550">
    <property type="taxonomic scope" value="Eukaryota"/>
</dbReference>
<dbReference type="InterPro" id="IPR018253">
    <property type="entry name" value="DnaJ_domain_CS"/>
</dbReference>
<feature type="compositionally biased region" description="Polar residues" evidence="1">
    <location>
        <begin position="314"/>
        <end position="325"/>
    </location>
</feature>
<dbReference type="PANTHER" id="PTHR44200">
    <property type="entry name" value="DNAJ HOMOLOG SUBFAMILY C MEMBER 7"/>
    <property type="match status" value="1"/>
</dbReference>
<name>C1FER1_MICCC</name>
<feature type="domain" description="J" evidence="2">
    <location>
        <begin position="1137"/>
        <end position="1250"/>
    </location>
</feature>
<feature type="compositionally biased region" description="Low complexity" evidence="1">
    <location>
        <begin position="365"/>
        <end position="377"/>
    </location>
</feature>
<dbReference type="InterPro" id="IPR001623">
    <property type="entry name" value="DnaJ_domain"/>
</dbReference>
<accession>C1FER1</accession>
<feature type="compositionally biased region" description="Low complexity" evidence="1">
    <location>
        <begin position="243"/>
        <end position="296"/>
    </location>
</feature>
<feature type="compositionally biased region" description="Pro residues" evidence="1">
    <location>
        <begin position="50"/>
        <end position="76"/>
    </location>
</feature>
<dbReference type="STRING" id="296587.C1FER1"/>
<evidence type="ECO:0000313" key="4">
    <source>
        <dbReference type="Proteomes" id="UP000002009"/>
    </source>
</evidence>
<evidence type="ECO:0000259" key="2">
    <source>
        <dbReference type="PROSITE" id="PS50076"/>
    </source>
</evidence>
<evidence type="ECO:0000313" key="3">
    <source>
        <dbReference type="EMBL" id="ACO69001.1"/>
    </source>
</evidence>
<feature type="compositionally biased region" description="Polar residues" evidence="1">
    <location>
        <begin position="532"/>
        <end position="545"/>
    </location>
</feature>
<feature type="compositionally biased region" description="Polar residues" evidence="1">
    <location>
        <begin position="196"/>
        <end position="208"/>
    </location>
</feature>
<feature type="compositionally biased region" description="Gly residues" evidence="1">
    <location>
        <begin position="327"/>
        <end position="336"/>
    </location>
</feature>
<reference evidence="3 4" key="1">
    <citation type="journal article" date="2009" name="Science">
        <title>Green evolution and dynamic adaptations revealed by genomes of the marine picoeukaryotes Micromonas.</title>
        <authorList>
            <person name="Worden A.Z."/>
            <person name="Lee J.H."/>
            <person name="Mock T."/>
            <person name="Rouze P."/>
            <person name="Simmons M.P."/>
            <person name="Aerts A.L."/>
            <person name="Allen A.E."/>
            <person name="Cuvelier M.L."/>
            <person name="Derelle E."/>
            <person name="Everett M.V."/>
            <person name="Foulon E."/>
            <person name="Grimwood J."/>
            <person name="Gundlach H."/>
            <person name="Henrissat B."/>
            <person name="Napoli C."/>
            <person name="McDonald S.M."/>
            <person name="Parker M.S."/>
            <person name="Rombauts S."/>
            <person name="Salamov A."/>
            <person name="Von Dassow P."/>
            <person name="Badger J.H."/>
            <person name="Coutinho P.M."/>
            <person name="Demir E."/>
            <person name="Dubchak I."/>
            <person name="Gentemann C."/>
            <person name="Eikrem W."/>
            <person name="Gready J.E."/>
            <person name="John U."/>
            <person name="Lanier W."/>
            <person name="Lindquist E.A."/>
            <person name="Lucas S."/>
            <person name="Mayer K.F."/>
            <person name="Moreau H."/>
            <person name="Not F."/>
            <person name="Otillar R."/>
            <person name="Panaud O."/>
            <person name="Pangilinan J."/>
            <person name="Paulsen I."/>
            <person name="Piegu B."/>
            <person name="Poliakov A."/>
            <person name="Robbens S."/>
            <person name="Schmutz J."/>
            <person name="Toulza E."/>
            <person name="Wyss T."/>
            <person name="Zelensky A."/>
            <person name="Zhou K."/>
            <person name="Armbrust E.V."/>
            <person name="Bhattacharya D."/>
            <person name="Goodenough U.W."/>
            <person name="Van de Peer Y."/>
            <person name="Grigoriev I.V."/>
        </authorList>
    </citation>
    <scope>NUCLEOTIDE SEQUENCE [LARGE SCALE GENOMIC DNA]</scope>
    <source>
        <strain evidence="4">RCC299 / NOUM17</strain>
    </source>
</reference>
<dbReference type="PANTHER" id="PTHR44200:SF1">
    <property type="entry name" value="DNAJ HOMOLOG SUBFAMILY C MEMBER 7"/>
    <property type="match status" value="1"/>
</dbReference>
<dbReference type="InterPro" id="IPR036869">
    <property type="entry name" value="J_dom_sf"/>
</dbReference>
<feature type="compositionally biased region" description="Low complexity" evidence="1">
    <location>
        <begin position="153"/>
        <end position="170"/>
    </location>
</feature>
<proteinExistence type="predicted"/>
<dbReference type="GeneID" id="8250282"/>
<dbReference type="PROSITE" id="PS50076">
    <property type="entry name" value="DNAJ_2"/>
    <property type="match status" value="1"/>
</dbReference>
<dbReference type="KEGG" id="mis:MICPUN_55539"/>
<dbReference type="SMART" id="SM00271">
    <property type="entry name" value="DnaJ"/>
    <property type="match status" value="1"/>
</dbReference>
<feature type="compositionally biased region" description="Basic and acidic residues" evidence="1">
    <location>
        <begin position="34"/>
        <end position="49"/>
    </location>
</feature>
<dbReference type="InterPro" id="IPR011990">
    <property type="entry name" value="TPR-like_helical_dom_sf"/>
</dbReference>
<sequence length="1343" mass="138964">MSEGGARRRASGGSHLERMASLVDYSSSDESDGDAWHPSHDRGTERRPPDPVPPTAAPTTHPPPPFAARSPSPPAPSEASPMDVGSPGTDNRGSRSPGEIETDPLPTTTTIHTTTTHTTTTRTTTHTTMRFNLGASPSPRHPTRRRSETVRNGPRSPGSGALGASAASRLASRRAANRRAAAVGSEGFAASSFASPNTKFDQTQTTASPKEEATFSGTPESPPPFDFFSPGGVDASGGRRRPGSGAAGFAASPPFSPNLFSPNLFSPNLSSPNPSPLSPNANANANPFSPNASFASDVSSGTPLAPGTFAMGASASSSSNRRTPTGKNGGKNGGRNGGKKNGDEGTRARTARTFEFTPPPPPPGSGSSFTPAASAGSAPPPATMPDLNFAGFNLGAGSSSDKNKTSFRRNLRSDGTDRRRGGPARSSGPRRARGAPPSSSTKPGGESPGGESPPGESPGGESPAPGPSSSSPSPSGSPNPADYGADRGPARRARRPARVTVRFFDETAGKRLEKDHRSPVDVLRERTAAMNLRSTGGSTASSQNHAPDAFDARSSFANHPSRGSPSGRAKANVNPEHASAATREKDEGNEHFRAGRYAAAFASYTRAIEIESTRRDRGSSRGVGTGRDVAVCYANRAATRLMLAAESTAAGGGGVRRGVVGKNVNGDENKNKNAAAETRLALADCRAALRADAGFDRARLRAGTCLVRLGAFAAAEAEFNLVRSHPEACELAGEAARARRAVDALRAETLPWLRRRAIRGVAEGAETARRVAVGRNTGQNGHKNGHKNGRTNGSSDVRVAAERTVQVVAPLRRLAPHCAVVAEAHARASLCVGAFAEATRAADEDGFGGAIDETSGLFDEDAVDEAGGVGPDVAGSNPASSKTNKQTTTDGWRRVVRALAHFARGNPGACVDELAGLSASFEKTKDVRDGVRSGDVHDEETASLAALRRVATSQDAHKRAGNDAFRAGRFDDAVARYASAIDAAFQDDVSVKTSKETSPDGTPDDDSYDVGCMGAASVCFAALCLCNSAAAAQGAGDLLDALAYCGGALALNPARGKSTLRRAQVSTSLRLSSDAIGDYRALVRLLEGASGKVSDSSGRVSDSLSDAGAGVDVESHLAAAKAALRELAGNRSDDPPDHYATLGLVPPDVTVADRVNRTRRVQQTDVRRAYRALALRHHPDKSLKTFLGSNILGAACGIWPGWDSNRRVDDACPSPHELIRADADRIFKLLGEANARLSDPATRAAYDADEIARANSRAGSSDRTRRGGSGFDPRGGHGGAGSRSSTRGRGGDAGGWRGKGAGREDGHAGRGGDRFNNNFGGGGRGRGGRGGRRWDGFGASYGF</sequence>
<dbReference type="SUPFAM" id="SSF46565">
    <property type="entry name" value="Chaperone J-domain"/>
    <property type="match status" value="1"/>
</dbReference>
<dbReference type="InParanoid" id="C1FER1"/>
<feature type="compositionally biased region" description="Basic and acidic residues" evidence="1">
    <location>
        <begin position="411"/>
        <end position="420"/>
    </location>
</feature>
<organism evidence="3 4">
    <name type="scientific">Micromonas commoda (strain RCC299 / NOUM17 / CCMP2709)</name>
    <name type="common">Picoplanktonic green alga</name>
    <dbReference type="NCBI Taxonomy" id="296587"/>
    <lineage>
        <taxon>Eukaryota</taxon>
        <taxon>Viridiplantae</taxon>
        <taxon>Chlorophyta</taxon>
        <taxon>Mamiellophyceae</taxon>
        <taxon>Mamiellales</taxon>
        <taxon>Mamiellaceae</taxon>
        <taxon>Micromonas</taxon>
    </lineage>
</organism>
<dbReference type="InterPro" id="IPR052758">
    <property type="entry name" value="SRC_co-chaperone"/>
</dbReference>
<feature type="compositionally biased region" description="Polar residues" evidence="1">
    <location>
        <begin position="555"/>
        <end position="564"/>
    </location>
</feature>
<gene>
    <name evidence="3" type="ORF">MICPUN_55539</name>
</gene>
<keyword evidence="4" id="KW-1185">Reference proteome</keyword>
<feature type="compositionally biased region" description="Low complexity" evidence="1">
    <location>
        <begin position="107"/>
        <end position="128"/>
    </location>
</feature>